<accession>A0ABV5J9L7</accession>
<dbReference type="PANTHER" id="PTHR43239:SF1">
    <property type="entry name" value="UPF0734 PROTEIN DDB_G0273871_DDB_G0273177"/>
    <property type="match status" value="1"/>
</dbReference>
<dbReference type="PANTHER" id="PTHR43239">
    <property type="entry name" value="UPF0734 PROTEIN DDB_G0273871/DDB_G0273177"/>
    <property type="match status" value="1"/>
</dbReference>
<dbReference type="InterPro" id="IPR052996">
    <property type="entry name" value="Carb_Metab_Mutarotase"/>
</dbReference>
<dbReference type="Pfam" id="PF05336">
    <property type="entry name" value="rhaM"/>
    <property type="match status" value="1"/>
</dbReference>
<feature type="chain" id="PRO_5047341151" evidence="1">
    <location>
        <begin position="30"/>
        <end position="237"/>
    </location>
</feature>
<evidence type="ECO:0000256" key="1">
    <source>
        <dbReference type="SAM" id="SignalP"/>
    </source>
</evidence>
<feature type="signal peptide" evidence="1">
    <location>
        <begin position="1"/>
        <end position="29"/>
    </location>
</feature>
<organism evidence="2 3">
    <name type="scientific">Echinicola jeungdonensis</name>
    <dbReference type="NCBI Taxonomy" id="709343"/>
    <lineage>
        <taxon>Bacteria</taxon>
        <taxon>Pseudomonadati</taxon>
        <taxon>Bacteroidota</taxon>
        <taxon>Cytophagia</taxon>
        <taxon>Cytophagales</taxon>
        <taxon>Cyclobacteriaceae</taxon>
        <taxon>Echinicola</taxon>
    </lineage>
</organism>
<dbReference type="PROSITE" id="PS51257">
    <property type="entry name" value="PROKAR_LIPOPROTEIN"/>
    <property type="match status" value="1"/>
</dbReference>
<dbReference type="InterPro" id="IPR011008">
    <property type="entry name" value="Dimeric_a/b-barrel"/>
</dbReference>
<dbReference type="Proteomes" id="UP001589654">
    <property type="component" value="Unassembled WGS sequence"/>
</dbReference>
<keyword evidence="1" id="KW-0732">Signal</keyword>
<sequence>MKTTNNNNIRPAILLAFVLALFSCSPSNRQKENKEITEKEVFRLGYELILENEKDKETLMTFLEQGTSLDIYQWKNHVLLWGWPKDTTGTAKLIHNAPVEVKTKFYQDPFYAFNREERCKNRTKADQWKDYLLTANLVEDQAKQREYLDYHKTQFEEWPEIAEGFCNAEFQQLLVFRNGRQLLLVISIPSGKTLDELNPKTTENNPRVDEWNAIMSQYQEGIPGTEEDEIWVFLEKN</sequence>
<dbReference type="InterPro" id="IPR008000">
    <property type="entry name" value="Rham/fucose_mutarotase"/>
</dbReference>
<protein>
    <submittedName>
        <fullName evidence="2">L-rhamnose mutarotase</fullName>
        <ecNumber evidence="2">5.1.3.32</ecNumber>
    </submittedName>
</protein>
<proteinExistence type="predicted"/>
<reference evidence="2 3" key="1">
    <citation type="submission" date="2024-09" db="EMBL/GenBank/DDBJ databases">
        <authorList>
            <person name="Sun Q."/>
            <person name="Mori K."/>
        </authorList>
    </citation>
    <scope>NUCLEOTIDE SEQUENCE [LARGE SCALE GENOMIC DNA]</scope>
    <source>
        <strain evidence="2 3">CECT 7682</strain>
    </source>
</reference>
<gene>
    <name evidence="2" type="ORF">ACFFUR_17075</name>
</gene>
<dbReference type="EMBL" id="JBHMEW010000068">
    <property type="protein sequence ID" value="MFB9213533.1"/>
    <property type="molecule type" value="Genomic_DNA"/>
</dbReference>
<evidence type="ECO:0000313" key="2">
    <source>
        <dbReference type="EMBL" id="MFB9213533.1"/>
    </source>
</evidence>
<comment type="caution">
    <text evidence="2">The sequence shown here is derived from an EMBL/GenBank/DDBJ whole genome shotgun (WGS) entry which is preliminary data.</text>
</comment>
<dbReference type="GO" id="GO:0062192">
    <property type="term" value="F:L-rhamnose mutarotase activity"/>
    <property type="evidence" value="ECO:0007669"/>
    <property type="project" value="UniProtKB-EC"/>
</dbReference>
<evidence type="ECO:0000313" key="3">
    <source>
        <dbReference type="Proteomes" id="UP001589654"/>
    </source>
</evidence>
<dbReference type="EC" id="5.1.3.32" evidence="2"/>
<name>A0ABV5J9L7_9BACT</name>
<keyword evidence="3" id="KW-1185">Reference proteome</keyword>
<dbReference type="RefSeq" id="WP_290248923.1">
    <property type="nucleotide sequence ID" value="NZ_JAUFQT010000002.1"/>
</dbReference>
<keyword evidence="2" id="KW-0413">Isomerase</keyword>
<dbReference type="SUPFAM" id="SSF54909">
    <property type="entry name" value="Dimeric alpha+beta barrel"/>
    <property type="match status" value="1"/>
</dbReference>
<dbReference type="Gene3D" id="3.30.70.100">
    <property type="match status" value="1"/>
</dbReference>